<feature type="transmembrane region" description="Helical" evidence="2">
    <location>
        <begin position="720"/>
        <end position="739"/>
    </location>
</feature>
<dbReference type="SUPFAM" id="SSF49899">
    <property type="entry name" value="Concanavalin A-like lectins/glucanases"/>
    <property type="match status" value="1"/>
</dbReference>
<keyword evidence="4" id="KW-1185">Reference proteome</keyword>
<gene>
    <name evidence="3" type="ORF">Ctob_014939</name>
</gene>
<sequence length="748" mass="79528">MQIREDPVEPVEVDADKAPNIVGAARVRVVADHEVGGNDGAEHVALQDAAVELLTSQSACTVQTASSSGRAAHASSVYRGSDGLERHPAVHAFDGDEFTFFHSSCGLPMSPWTLGFTFDTPTAVATITLSSDAPADYPRSWELQGRSEPHEPYTTLLRIRQDAGISCSAALGASRKRQHTCDQPQRQSYEVRRPGDFREYRLLVHTVSNARRAERNCFRLNEVSFTGPCASSTLVLHLDASSLEVMGLLEGAPVHEWRDQSGHGHHARRRGGTPADRSDPLAVTEDDASADLEGRVLEGVGAAAAAAAGDAVSDGPRLRHDEHSGRAMVRFEYAPGAAFLEAAGLSVVPSDSMSVLLVGRTRRDGFPGRGSKVKPLYCLGEPAFWAGVLCIAGVVGQPGAAAYGGRGQPGEGEYLNGFTADKMDDGALHVLVVTVDSDHGAYHAWFDGAPAAVADFVSSATAGSGLAQIGGSGSSRTRRFHGDVAEVIHYNRVLSAREHHAIGHYLQHKYRIAGAYTDERMALDAAEAARGLVGRAETSAALRAALSPPSPAPMLMPVLAVSDLAVDGAVAEGVGRHIARPPPSVAPATGLEAAVMAAAALPAQGQRVQLQQPPHAGCLAYRGALAIVAREPCEDHEGGGGDWMREPAMGLISRTCPLDGMMGALKQSQWAKPRATVWYFIDAAIRFIEELLAFNAFNRDKDGALSILIVLHWFLTNPRLWLFVVISAVHIFIISCTKIPKLIARAAN</sequence>
<evidence type="ECO:0000256" key="2">
    <source>
        <dbReference type="SAM" id="Phobius"/>
    </source>
</evidence>
<organism evidence="3 4">
    <name type="scientific">Chrysochromulina tobinii</name>
    <dbReference type="NCBI Taxonomy" id="1460289"/>
    <lineage>
        <taxon>Eukaryota</taxon>
        <taxon>Haptista</taxon>
        <taxon>Haptophyta</taxon>
        <taxon>Prymnesiophyceae</taxon>
        <taxon>Prymnesiales</taxon>
        <taxon>Chrysochromulinaceae</taxon>
        <taxon>Chrysochromulina</taxon>
    </lineage>
</organism>
<dbReference type="InterPro" id="IPR013320">
    <property type="entry name" value="ConA-like_dom_sf"/>
</dbReference>
<evidence type="ECO:0000313" key="3">
    <source>
        <dbReference type="EMBL" id="KOO53614.1"/>
    </source>
</evidence>
<name>A0A0M0LRE1_9EUKA</name>
<evidence type="ECO:0000313" key="4">
    <source>
        <dbReference type="Proteomes" id="UP000037460"/>
    </source>
</evidence>
<evidence type="ECO:0000256" key="1">
    <source>
        <dbReference type="SAM" id="MobiDB-lite"/>
    </source>
</evidence>
<feature type="region of interest" description="Disordered" evidence="1">
    <location>
        <begin position="257"/>
        <end position="286"/>
    </location>
</feature>
<feature type="non-terminal residue" evidence="3">
    <location>
        <position position="748"/>
    </location>
</feature>
<proteinExistence type="predicted"/>
<protein>
    <recommendedName>
        <fullName evidence="5">LamG-like jellyroll fold domain-containing protein</fullName>
    </recommendedName>
</protein>
<keyword evidence="2" id="KW-0472">Membrane</keyword>
<keyword evidence="2" id="KW-1133">Transmembrane helix</keyword>
<dbReference type="Gene3D" id="2.60.120.200">
    <property type="match status" value="1"/>
</dbReference>
<evidence type="ECO:0008006" key="5">
    <source>
        <dbReference type="Google" id="ProtNLM"/>
    </source>
</evidence>
<dbReference type="Proteomes" id="UP000037460">
    <property type="component" value="Unassembled WGS sequence"/>
</dbReference>
<reference evidence="4" key="1">
    <citation type="journal article" date="2015" name="PLoS Genet.">
        <title>Genome Sequence and Transcriptome Analyses of Chrysochromulina tobin: Metabolic Tools for Enhanced Algal Fitness in the Prominent Order Prymnesiales (Haptophyceae).</title>
        <authorList>
            <person name="Hovde B.T."/>
            <person name="Deodato C.R."/>
            <person name="Hunsperger H.M."/>
            <person name="Ryken S.A."/>
            <person name="Yost W."/>
            <person name="Jha R.K."/>
            <person name="Patterson J."/>
            <person name="Monnat R.J. Jr."/>
            <person name="Barlow S.B."/>
            <person name="Starkenburg S.R."/>
            <person name="Cattolico R.A."/>
        </authorList>
    </citation>
    <scope>NUCLEOTIDE SEQUENCE</scope>
    <source>
        <strain evidence="4">CCMP291</strain>
    </source>
</reference>
<accession>A0A0M0LRE1</accession>
<dbReference type="Pfam" id="PF13385">
    <property type="entry name" value="Laminin_G_3"/>
    <property type="match status" value="1"/>
</dbReference>
<dbReference type="EMBL" id="JWZX01000156">
    <property type="protein sequence ID" value="KOO53614.1"/>
    <property type="molecule type" value="Genomic_DNA"/>
</dbReference>
<keyword evidence="2" id="KW-0812">Transmembrane</keyword>
<comment type="caution">
    <text evidence="3">The sequence shown here is derived from an EMBL/GenBank/DDBJ whole genome shotgun (WGS) entry which is preliminary data.</text>
</comment>
<dbReference type="AlphaFoldDB" id="A0A0M0LRE1"/>